<evidence type="ECO:0000313" key="2">
    <source>
        <dbReference type="Proteomes" id="UP000092741"/>
    </source>
</evidence>
<sequence length="102" mass="11622">MPKAKVNAMPLTASAGKLYQAPWTEDPKSSIVLIKKSTPPNKPNHLLLFMFILKCYLSNVTKYFRESIIYPNDLKMRGYLASYLREHKFVGIDREATEAASL</sequence>
<evidence type="ECO:0000313" key="1">
    <source>
        <dbReference type="EMBL" id="ANQ15241.1"/>
    </source>
</evidence>
<keyword evidence="2" id="KW-1185">Reference proteome</keyword>
<dbReference type="EMBL" id="CP016346">
    <property type="protein sequence ID" value="ANQ15241.1"/>
    <property type="molecule type" value="Genomic_DNA"/>
</dbReference>
<gene>
    <name evidence="1" type="ORF">BA890_21265</name>
</gene>
<proteinExistence type="predicted"/>
<name>A0AAN0Y743_VIBNA</name>
<organism evidence="1 2">
    <name type="scientific">Vibrio natriegens NBRC 15636 = ATCC 14048 = DSM 759</name>
    <dbReference type="NCBI Taxonomy" id="1219067"/>
    <lineage>
        <taxon>Bacteria</taxon>
        <taxon>Pseudomonadati</taxon>
        <taxon>Pseudomonadota</taxon>
        <taxon>Gammaproteobacteria</taxon>
        <taxon>Vibrionales</taxon>
        <taxon>Vibrionaceae</taxon>
        <taxon>Vibrio</taxon>
    </lineage>
</organism>
<accession>A0AAN0Y743</accession>
<dbReference type="Proteomes" id="UP000092741">
    <property type="component" value="Chromosome 2"/>
</dbReference>
<reference evidence="1 2" key="1">
    <citation type="submission" date="2016-07" db="EMBL/GenBank/DDBJ databases">
        <title>Developing Vibrio natriegens as a novel, fast-growing host for biotechnology.</title>
        <authorList>
            <person name="Weinstock M.T."/>
            <person name="Hesek E.D."/>
            <person name="Wilson C.M."/>
            <person name="Gibson D.G."/>
        </authorList>
    </citation>
    <scope>NUCLEOTIDE SEQUENCE [LARGE SCALE GENOMIC DNA]</scope>
    <source>
        <strain evidence="1 2">ATCC 14048</strain>
    </source>
</reference>
<dbReference type="KEGG" id="vna:PN96_17420"/>
<protein>
    <submittedName>
        <fullName evidence="1">Uncharacterized protein</fullName>
    </submittedName>
</protein>
<dbReference type="AlphaFoldDB" id="A0AAN0Y743"/>